<keyword evidence="2" id="KW-1185">Reference proteome</keyword>
<evidence type="ECO:0000313" key="2">
    <source>
        <dbReference type="Proteomes" id="UP000576082"/>
    </source>
</evidence>
<dbReference type="RefSeq" id="WP_169654787.1">
    <property type="nucleotide sequence ID" value="NZ_JABANE010000005.1"/>
</dbReference>
<dbReference type="Proteomes" id="UP000576082">
    <property type="component" value="Unassembled WGS sequence"/>
</dbReference>
<name>A0A7X9NZP6_9BACT</name>
<evidence type="ECO:0000313" key="1">
    <source>
        <dbReference type="EMBL" id="NME66879.1"/>
    </source>
</evidence>
<reference evidence="1 2" key="1">
    <citation type="submission" date="2020-04" db="EMBL/GenBank/DDBJ databases">
        <title>Flammeovirga sp. SR4, a novel species isolated from seawater.</title>
        <authorList>
            <person name="Wang X."/>
        </authorList>
    </citation>
    <scope>NUCLEOTIDE SEQUENCE [LARGE SCALE GENOMIC DNA]</scope>
    <source>
        <strain evidence="1 2">ATCC 23126</strain>
    </source>
</reference>
<accession>A0A7X9NZP6</accession>
<gene>
    <name evidence="1" type="ORF">HHU12_02775</name>
</gene>
<sequence length="122" mass="13706">MTRYIISLLTCLCVCFGVVSCGQEEASSVTACDNASIANMVKQYNDIIEEAVNRSDCSTLLTVSPDVISFIDNNYNCLIIYFVLTDDDITTDREAEEYINDIREFMLDLTYACELENTPVLN</sequence>
<dbReference type="PROSITE" id="PS51257">
    <property type="entry name" value="PROKAR_LIPOPROTEIN"/>
    <property type="match status" value="1"/>
</dbReference>
<dbReference type="EMBL" id="JABANE010000005">
    <property type="protein sequence ID" value="NME66879.1"/>
    <property type="molecule type" value="Genomic_DNA"/>
</dbReference>
<protein>
    <submittedName>
        <fullName evidence="1">Uncharacterized protein</fullName>
    </submittedName>
</protein>
<organism evidence="1 2">
    <name type="scientific">Flammeovirga aprica JL-4</name>
    <dbReference type="NCBI Taxonomy" id="694437"/>
    <lineage>
        <taxon>Bacteria</taxon>
        <taxon>Pseudomonadati</taxon>
        <taxon>Bacteroidota</taxon>
        <taxon>Cytophagia</taxon>
        <taxon>Cytophagales</taxon>
        <taxon>Flammeovirgaceae</taxon>
        <taxon>Flammeovirga</taxon>
    </lineage>
</organism>
<dbReference type="AlphaFoldDB" id="A0A7X9NZP6"/>
<proteinExistence type="predicted"/>
<comment type="caution">
    <text evidence="1">The sequence shown here is derived from an EMBL/GenBank/DDBJ whole genome shotgun (WGS) entry which is preliminary data.</text>
</comment>